<dbReference type="AlphaFoldDB" id="W9QUL1"/>
<dbReference type="SUPFAM" id="SSF53098">
    <property type="entry name" value="Ribonuclease H-like"/>
    <property type="match status" value="1"/>
</dbReference>
<sequence length="89" mass="9902">METTSREPSEDINVDAAIKDHLPFIGVGVVVRDAFRLDGRNSPHLAECLAVRQGIRELYRGGFTNWVIESDAVNVINVVRNLILKTLEA</sequence>
<evidence type="ECO:0000313" key="2">
    <source>
        <dbReference type="EMBL" id="EXB54535.1"/>
    </source>
</evidence>
<name>W9QUL1_9ROSA</name>
<protein>
    <recommendedName>
        <fullName evidence="1">RNase H type-1 domain-containing protein</fullName>
    </recommendedName>
</protein>
<dbReference type="Pfam" id="PF13456">
    <property type="entry name" value="RVT_3"/>
    <property type="match status" value="1"/>
</dbReference>
<reference evidence="3" key="1">
    <citation type="submission" date="2013-01" db="EMBL/GenBank/DDBJ databases">
        <title>Draft Genome Sequence of a Mulberry Tree, Morus notabilis C.K. Schneid.</title>
        <authorList>
            <person name="He N."/>
            <person name="Zhao S."/>
        </authorList>
    </citation>
    <scope>NUCLEOTIDE SEQUENCE</scope>
</reference>
<dbReference type="InterPro" id="IPR002156">
    <property type="entry name" value="RNaseH_domain"/>
</dbReference>
<dbReference type="InterPro" id="IPR012337">
    <property type="entry name" value="RNaseH-like_sf"/>
</dbReference>
<dbReference type="GO" id="GO:0003676">
    <property type="term" value="F:nucleic acid binding"/>
    <property type="evidence" value="ECO:0007669"/>
    <property type="project" value="InterPro"/>
</dbReference>
<evidence type="ECO:0000313" key="3">
    <source>
        <dbReference type="Proteomes" id="UP000030645"/>
    </source>
</evidence>
<accession>W9QUL1</accession>
<feature type="domain" description="RNase H type-1" evidence="1">
    <location>
        <begin position="35"/>
        <end position="81"/>
    </location>
</feature>
<organism evidence="2 3">
    <name type="scientific">Morus notabilis</name>
    <dbReference type="NCBI Taxonomy" id="981085"/>
    <lineage>
        <taxon>Eukaryota</taxon>
        <taxon>Viridiplantae</taxon>
        <taxon>Streptophyta</taxon>
        <taxon>Embryophyta</taxon>
        <taxon>Tracheophyta</taxon>
        <taxon>Spermatophyta</taxon>
        <taxon>Magnoliopsida</taxon>
        <taxon>eudicotyledons</taxon>
        <taxon>Gunneridae</taxon>
        <taxon>Pentapetalae</taxon>
        <taxon>rosids</taxon>
        <taxon>fabids</taxon>
        <taxon>Rosales</taxon>
        <taxon>Moraceae</taxon>
        <taxon>Moreae</taxon>
        <taxon>Morus</taxon>
    </lineage>
</organism>
<dbReference type="EMBL" id="KE344189">
    <property type="protein sequence ID" value="EXB54535.1"/>
    <property type="molecule type" value="Genomic_DNA"/>
</dbReference>
<dbReference type="Proteomes" id="UP000030645">
    <property type="component" value="Unassembled WGS sequence"/>
</dbReference>
<keyword evidence="3" id="KW-1185">Reference proteome</keyword>
<evidence type="ECO:0000259" key="1">
    <source>
        <dbReference type="Pfam" id="PF13456"/>
    </source>
</evidence>
<gene>
    <name evidence="2" type="ORF">L484_006283</name>
</gene>
<dbReference type="GO" id="GO:0004523">
    <property type="term" value="F:RNA-DNA hybrid ribonuclease activity"/>
    <property type="evidence" value="ECO:0007669"/>
    <property type="project" value="InterPro"/>
</dbReference>
<proteinExistence type="predicted"/>